<feature type="region of interest" description="Disordered" evidence="1">
    <location>
        <begin position="45"/>
        <end position="81"/>
    </location>
</feature>
<dbReference type="AlphaFoldDB" id="A0AAD5KHI0"/>
<dbReference type="EMBL" id="WJBH02000010">
    <property type="protein sequence ID" value="KAI9552432.1"/>
    <property type="molecule type" value="Genomic_DNA"/>
</dbReference>
<dbReference type="Proteomes" id="UP000820818">
    <property type="component" value="Linkage Group LG10"/>
</dbReference>
<protein>
    <submittedName>
        <fullName evidence="2">Uncharacterized protein</fullName>
    </submittedName>
</protein>
<evidence type="ECO:0000256" key="1">
    <source>
        <dbReference type="SAM" id="MobiDB-lite"/>
    </source>
</evidence>
<name>A0AAD5KHI0_9CRUS</name>
<reference evidence="2 3" key="1">
    <citation type="submission" date="2022-05" db="EMBL/GenBank/DDBJ databases">
        <title>A multi-omics perspective on studying reproductive biology in Daphnia sinensis.</title>
        <authorList>
            <person name="Jia J."/>
        </authorList>
    </citation>
    <scope>NUCLEOTIDE SEQUENCE [LARGE SCALE GENOMIC DNA]</scope>
    <source>
        <strain evidence="2 3">WSL</strain>
    </source>
</reference>
<comment type="caution">
    <text evidence="2">The sequence shown here is derived from an EMBL/GenBank/DDBJ whole genome shotgun (WGS) entry which is preliminary data.</text>
</comment>
<proteinExistence type="predicted"/>
<gene>
    <name evidence="2" type="ORF">GHT06_022798</name>
</gene>
<organism evidence="2 3">
    <name type="scientific">Daphnia sinensis</name>
    <dbReference type="NCBI Taxonomy" id="1820382"/>
    <lineage>
        <taxon>Eukaryota</taxon>
        <taxon>Metazoa</taxon>
        <taxon>Ecdysozoa</taxon>
        <taxon>Arthropoda</taxon>
        <taxon>Crustacea</taxon>
        <taxon>Branchiopoda</taxon>
        <taxon>Diplostraca</taxon>
        <taxon>Cladocera</taxon>
        <taxon>Anomopoda</taxon>
        <taxon>Daphniidae</taxon>
        <taxon>Daphnia</taxon>
        <taxon>Daphnia similis group</taxon>
    </lineage>
</organism>
<accession>A0AAD5KHI0</accession>
<sequence>MTQNQEELSNDIATHSDDYYGSQLHHQILFLNYFINKFRQNPNPRSRELYAKSSRSGSPYSENDIVDETPTKKDYSASNADYSNDVDTHQHVEEKPNCEEVTCATPSSDPMGTYKTIRTPGNQVEQCLSITVAPGSRIQMTCTSINVSTGTYVTLLDMSGTSIIANPPIINVPYTTTDNTLIIKSLASSANADQLCCDWITV</sequence>
<keyword evidence="3" id="KW-1185">Reference proteome</keyword>
<evidence type="ECO:0000313" key="3">
    <source>
        <dbReference type="Proteomes" id="UP000820818"/>
    </source>
</evidence>
<evidence type="ECO:0000313" key="2">
    <source>
        <dbReference type="EMBL" id="KAI9552432.1"/>
    </source>
</evidence>